<name>A0ABV5BJM1_9BACL</name>
<comment type="caution">
    <text evidence="3">The sequence shown here is derived from an EMBL/GenBank/DDBJ whole genome shotgun (WGS) entry which is preliminary data.</text>
</comment>
<keyword evidence="1" id="KW-0175">Coiled coil</keyword>
<keyword evidence="2" id="KW-1133">Transmembrane helix</keyword>
<accession>A0ABV5BJM1</accession>
<proteinExistence type="predicted"/>
<feature type="coiled-coil region" evidence="1">
    <location>
        <begin position="78"/>
        <end position="140"/>
    </location>
</feature>
<sequence length="145" mass="16344">MNKLAGVIQLQPTIESAVEASERRPTQTKGPSVKAFLILWLLVIALGITATYLYSNHLKQQVVLQVQSHTDSQMASLKADYEQKLDVISKEMAELQSKVDSFNELLTFTKDNASSKTDNSNKLYTQLSEVQKQLDKLEKQMDLLK</sequence>
<reference evidence="3 4" key="1">
    <citation type="submission" date="2024-09" db="EMBL/GenBank/DDBJ databases">
        <authorList>
            <person name="Ruan L."/>
        </authorList>
    </citation>
    <scope>NUCLEOTIDE SEQUENCE [LARGE SCALE GENOMIC DNA]</scope>
    <source>
        <strain evidence="3 4">D33</strain>
    </source>
</reference>
<gene>
    <name evidence="3" type="ORF">ACE3NQ_27795</name>
</gene>
<evidence type="ECO:0000256" key="1">
    <source>
        <dbReference type="SAM" id="Coils"/>
    </source>
</evidence>
<evidence type="ECO:0000256" key="2">
    <source>
        <dbReference type="SAM" id="Phobius"/>
    </source>
</evidence>
<dbReference type="Proteomes" id="UP001580407">
    <property type="component" value="Unassembled WGS sequence"/>
</dbReference>
<keyword evidence="2" id="KW-0472">Membrane</keyword>
<evidence type="ECO:0000313" key="4">
    <source>
        <dbReference type="Proteomes" id="UP001580407"/>
    </source>
</evidence>
<protein>
    <submittedName>
        <fullName evidence="3">Uncharacterized protein</fullName>
    </submittedName>
</protein>
<evidence type="ECO:0000313" key="3">
    <source>
        <dbReference type="EMBL" id="MFB5684716.1"/>
    </source>
</evidence>
<keyword evidence="2" id="KW-0812">Transmembrane</keyword>
<dbReference type="RefSeq" id="WP_375533012.1">
    <property type="nucleotide sequence ID" value="NZ_JBHIRX010000001.1"/>
</dbReference>
<organism evidence="3 4">
    <name type="scientific">Paenibacillus terreus</name>
    <dbReference type="NCBI Taxonomy" id="1387834"/>
    <lineage>
        <taxon>Bacteria</taxon>
        <taxon>Bacillati</taxon>
        <taxon>Bacillota</taxon>
        <taxon>Bacilli</taxon>
        <taxon>Bacillales</taxon>
        <taxon>Paenibacillaceae</taxon>
        <taxon>Paenibacillus</taxon>
    </lineage>
</organism>
<keyword evidence="4" id="KW-1185">Reference proteome</keyword>
<feature type="transmembrane region" description="Helical" evidence="2">
    <location>
        <begin position="35"/>
        <end position="54"/>
    </location>
</feature>
<dbReference type="EMBL" id="JBHILM010000046">
    <property type="protein sequence ID" value="MFB5684716.1"/>
    <property type="molecule type" value="Genomic_DNA"/>
</dbReference>